<feature type="domain" description="FAD/NAD(P)-binding" evidence="9">
    <location>
        <begin position="9"/>
        <end position="339"/>
    </location>
</feature>
<dbReference type="InterPro" id="IPR050151">
    <property type="entry name" value="Class-I_Pyr_Nuc-Dis_Oxidored"/>
</dbReference>
<feature type="domain" description="Pyridine nucleotide-disulphide oxidoreductase dimerisation" evidence="8">
    <location>
        <begin position="360"/>
        <end position="467"/>
    </location>
</feature>
<evidence type="ECO:0000313" key="11">
    <source>
        <dbReference type="Proteomes" id="UP000184603"/>
    </source>
</evidence>
<dbReference type="GO" id="GO:0045252">
    <property type="term" value="C:oxoglutarate dehydrogenase complex"/>
    <property type="evidence" value="ECO:0007669"/>
    <property type="project" value="TreeGrafter"/>
</dbReference>
<keyword evidence="3 7" id="KW-0274">FAD</keyword>
<comment type="similarity">
    <text evidence="1">Belongs to the class-I pyridine nucleotide-disulfide oxidoreductase family.</text>
</comment>
<evidence type="ECO:0000256" key="5">
    <source>
        <dbReference type="ARBA" id="ARBA00023027"/>
    </source>
</evidence>
<comment type="cofactor">
    <cofactor evidence="7">
        <name>FAD</name>
        <dbReference type="ChEBI" id="CHEBI:57692"/>
    </cofactor>
    <text evidence="7">Binds 1 FAD per subunit.</text>
</comment>
<protein>
    <submittedName>
        <fullName evidence="10">Dihydrolipoamide dehydrogenase</fullName>
    </submittedName>
</protein>
<evidence type="ECO:0000259" key="8">
    <source>
        <dbReference type="Pfam" id="PF02852"/>
    </source>
</evidence>
<accession>A0A1M7YDW6</accession>
<feature type="binding site" evidence="7">
    <location>
        <position position="126"/>
    </location>
    <ligand>
        <name>FAD</name>
        <dbReference type="ChEBI" id="CHEBI:57692"/>
    </ligand>
</feature>
<feature type="binding site" evidence="7">
    <location>
        <begin position="192"/>
        <end position="199"/>
    </location>
    <ligand>
        <name>NAD(+)</name>
        <dbReference type="ChEBI" id="CHEBI:57540"/>
    </ligand>
</feature>
<dbReference type="Pfam" id="PF07992">
    <property type="entry name" value="Pyr_redox_2"/>
    <property type="match status" value="1"/>
</dbReference>
<dbReference type="RefSeq" id="WP_073615121.1">
    <property type="nucleotide sequence ID" value="NZ_FRFE01000021.1"/>
</dbReference>
<dbReference type="InterPro" id="IPR023753">
    <property type="entry name" value="FAD/NAD-binding_dom"/>
</dbReference>
<dbReference type="PRINTS" id="PR00411">
    <property type="entry name" value="PNDRDTASEI"/>
</dbReference>
<dbReference type="GO" id="GO:0050660">
    <property type="term" value="F:flavin adenine dinucleotide binding"/>
    <property type="evidence" value="ECO:0007669"/>
    <property type="project" value="TreeGrafter"/>
</dbReference>
<feature type="active site" description="Proton acceptor" evidence="6">
    <location>
        <position position="458"/>
    </location>
</feature>
<evidence type="ECO:0000259" key="9">
    <source>
        <dbReference type="Pfam" id="PF07992"/>
    </source>
</evidence>
<dbReference type="Gene3D" id="3.30.390.30">
    <property type="match status" value="1"/>
</dbReference>
<dbReference type="PIRSF" id="PIRSF000350">
    <property type="entry name" value="Mercury_reductase_MerA"/>
    <property type="match status" value="1"/>
</dbReference>
<dbReference type="SUPFAM" id="SSF55424">
    <property type="entry name" value="FAD/NAD-linked reductases, dimerisation (C-terminal) domain"/>
    <property type="match status" value="1"/>
</dbReference>
<feature type="binding site" evidence="7">
    <location>
        <position position="55"/>
    </location>
    <ligand>
        <name>FAD</name>
        <dbReference type="ChEBI" id="CHEBI:57692"/>
    </ligand>
</feature>
<evidence type="ECO:0000313" key="10">
    <source>
        <dbReference type="EMBL" id="SHO50840.1"/>
    </source>
</evidence>
<evidence type="ECO:0000256" key="6">
    <source>
        <dbReference type="PIRSR" id="PIRSR000350-2"/>
    </source>
</evidence>
<evidence type="ECO:0000256" key="3">
    <source>
        <dbReference type="ARBA" id="ARBA00022827"/>
    </source>
</evidence>
<keyword evidence="7" id="KW-0547">Nucleotide-binding</keyword>
<dbReference type="STRING" id="1121416.SAMN02745220_03664"/>
<organism evidence="10 11">
    <name type="scientific">Desulfopila aestuarii DSM 18488</name>
    <dbReference type="NCBI Taxonomy" id="1121416"/>
    <lineage>
        <taxon>Bacteria</taxon>
        <taxon>Pseudomonadati</taxon>
        <taxon>Thermodesulfobacteriota</taxon>
        <taxon>Desulfobulbia</taxon>
        <taxon>Desulfobulbales</taxon>
        <taxon>Desulfocapsaceae</taxon>
        <taxon>Desulfopila</taxon>
    </lineage>
</organism>
<gene>
    <name evidence="10" type="ORF">SAMN02745220_03664</name>
</gene>
<evidence type="ECO:0000256" key="1">
    <source>
        <dbReference type="ARBA" id="ARBA00007532"/>
    </source>
</evidence>
<evidence type="ECO:0000256" key="2">
    <source>
        <dbReference type="ARBA" id="ARBA00022630"/>
    </source>
</evidence>
<keyword evidence="11" id="KW-1185">Reference proteome</keyword>
<dbReference type="PANTHER" id="PTHR22912:SF151">
    <property type="entry name" value="DIHYDROLIPOYL DEHYDROGENASE, MITOCHONDRIAL"/>
    <property type="match status" value="1"/>
</dbReference>
<dbReference type="InterPro" id="IPR016156">
    <property type="entry name" value="FAD/NAD-linked_Rdtase_dimer_sf"/>
</dbReference>
<sequence length="507" mass="56083">MAQKAPDIYDLCVIGCGPAGFAAAMRALDFGKHVCIVEGAELGGAGVMWGALASKTMWEIAKDYAIANMQDRGYRASGMSVDYCAVRRTILQAAKEKQYQMLSQIETYSPERWDGPGSLTLKNGWGRFLSNNEVEVSAADGTSERVKAHFFLIATGTRPRSFPNILLDQQRVFNSDGILNLQCFPGRLVIIGAGIIGCEYATIFSNFGQTIVYLVDHAKRVIPYEDEDVSAFVQDNLVRSGVKVIHSAKLRNIRPNADILQVVLDFQDGHSEVIEADAAFISIGRTFDRTGLGLENLGIDTSQAGILVTDENCRVKDNIYAAGDITHHPALVNIAEMEGRYAVKHMFGKKRWPLNYQNMSTVMFFYPAVAAVGLSEKACRRQKIPHRVAYYSNALCSRAIAMRSTHGFVKIIVSDDEQQRILGMRAAGPQVSSTIMSIAHFMDQGKGVLDVLQSIYPHPTITEAIEECLRMLLGKSVFKPHAFPEHLQIRSWSPDIDPNDEEELPVE</sequence>
<name>A0A1M7YDW6_9BACT</name>
<dbReference type="InterPro" id="IPR004099">
    <property type="entry name" value="Pyr_nucl-diS_OxRdtase_dimer"/>
</dbReference>
<dbReference type="AlphaFoldDB" id="A0A1M7YDW6"/>
<dbReference type="Pfam" id="PF02852">
    <property type="entry name" value="Pyr_redox_dim"/>
    <property type="match status" value="1"/>
</dbReference>
<proteinExistence type="inferred from homology"/>
<dbReference type="SUPFAM" id="SSF51905">
    <property type="entry name" value="FAD/NAD(P)-binding domain"/>
    <property type="match status" value="1"/>
</dbReference>
<dbReference type="EMBL" id="FRFE01000021">
    <property type="protein sequence ID" value="SHO50840.1"/>
    <property type="molecule type" value="Genomic_DNA"/>
</dbReference>
<keyword evidence="5 7" id="KW-0520">NAD</keyword>
<dbReference type="GO" id="GO:0006103">
    <property type="term" value="P:2-oxoglutarate metabolic process"/>
    <property type="evidence" value="ECO:0007669"/>
    <property type="project" value="TreeGrafter"/>
</dbReference>
<dbReference type="PANTHER" id="PTHR22912">
    <property type="entry name" value="DISULFIDE OXIDOREDUCTASE"/>
    <property type="match status" value="1"/>
</dbReference>
<dbReference type="Proteomes" id="UP000184603">
    <property type="component" value="Unassembled WGS sequence"/>
</dbReference>
<dbReference type="InterPro" id="IPR001100">
    <property type="entry name" value="Pyr_nuc-diS_OxRdtase"/>
</dbReference>
<dbReference type="Gene3D" id="3.50.50.60">
    <property type="entry name" value="FAD/NAD(P)-binding domain"/>
    <property type="match status" value="2"/>
</dbReference>
<dbReference type="GO" id="GO:0004148">
    <property type="term" value="F:dihydrolipoyl dehydrogenase (NADH) activity"/>
    <property type="evidence" value="ECO:0007669"/>
    <property type="project" value="TreeGrafter"/>
</dbReference>
<keyword evidence="2" id="KW-0285">Flavoprotein</keyword>
<evidence type="ECO:0000256" key="7">
    <source>
        <dbReference type="PIRSR" id="PIRSR000350-3"/>
    </source>
</evidence>
<dbReference type="InterPro" id="IPR036188">
    <property type="entry name" value="FAD/NAD-bd_sf"/>
</dbReference>
<feature type="binding site" evidence="7">
    <location>
        <position position="284"/>
    </location>
    <ligand>
        <name>NAD(+)</name>
        <dbReference type="ChEBI" id="CHEBI:57540"/>
    </ligand>
</feature>
<feature type="binding site" evidence="7">
    <location>
        <position position="324"/>
    </location>
    <ligand>
        <name>FAD</name>
        <dbReference type="ChEBI" id="CHEBI:57692"/>
    </ligand>
</feature>
<reference evidence="10 11" key="1">
    <citation type="submission" date="2016-12" db="EMBL/GenBank/DDBJ databases">
        <authorList>
            <person name="Song W.-J."/>
            <person name="Kurnit D.M."/>
        </authorList>
    </citation>
    <scope>NUCLEOTIDE SEQUENCE [LARGE SCALE GENOMIC DNA]</scope>
    <source>
        <strain evidence="10 11">DSM 18488</strain>
    </source>
</reference>
<dbReference type="PRINTS" id="PR00368">
    <property type="entry name" value="FADPNR"/>
</dbReference>
<dbReference type="FunFam" id="3.30.390.30:FF:000001">
    <property type="entry name" value="Dihydrolipoyl dehydrogenase"/>
    <property type="match status" value="1"/>
</dbReference>
<keyword evidence="4" id="KW-0560">Oxidoreductase</keyword>
<evidence type="ECO:0000256" key="4">
    <source>
        <dbReference type="ARBA" id="ARBA00023002"/>
    </source>
</evidence>